<comment type="caution">
    <text evidence="3">The sequence shown here is derived from an EMBL/GenBank/DDBJ whole genome shotgun (WGS) entry which is preliminary data.</text>
</comment>
<name>A0A2C9UAT6_MANES</name>
<dbReference type="Pfam" id="PF03195">
    <property type="entry name" value="LOB"/>
    <property type="match status" value="1"/>
</dbReference>
<dbReference type="OrthoDB" id="1893065at2759"/>
<reference evidence="4" key="1">
    <citation type="journal article" date="2016" name="Nat. Biotechnol.">
        <title>Sequencing wild and cultivated cassava and related species reveals extensive interspecific hybridization and genetic diversity.</title>
        <authorList>
            <person name="Bredeson J.V."/>
            <person name="Lyons J.B."/>
            <person name="Prochnik S.E."/>
            <person name="Wu G.A."/>
            <person name="Ha C.M."/>
            <person name="Edsinger-Gonzales E."/>
            <person name="Grimwood J."/>
            <person name="Schmutz J."/>
            <person name="Rabbi I.Y."/>
            <person name="Egesi C."/>
            <person name="Nauluvula P."/>
            <person name="Lebot V."/>
            <person name="Ndunguru J."/>
            <person name="Mkamilo G."/>
            <person name="Bart R.S."/>
            <person name="Setter T.L."/>
            <person name="Gleadow R.M."/>
            <person name="Kulakow P."/>
            <person name="Ferguson M.E."/>
            <person name="Rounsley S."/>
            <person name="Rokhsar D.S."/>
        </authorList>
    </citation>
    <scope>NUCLEOTIDE SEQUENCE [LARGE SCALE GENOMIC DNA]</scope>
    <source>
        <strain evidence="4">cv. AM560-2</strain>
    </source>
</reference>
<dbReference type="Proteomes" id="UP000091857">
    <property type="component" value="Chromosome 16"/>
</dbReference>
<comment type="similarity">
    <text evidence="1">Belongs to the LOB domain-containing protein family.</text>
</comment>
<dbReference type="EMBL" id="CM004402">
    <property type="protein sequence ID" value="OAY26866.1"/>
    <property type="molecule type" value="Genomic_DNA"/>
</dbReference>
<keyword evidence="4" id="KW-1185">Reference proteome</keyword>
<dbReference type="STRING" id="3983.A0A2C9UAT6"/>
<dbReference type="PROSITE" id="PS50891">
    <property type="entry name" value="LOB"/>
    <property type="match status" value="1"/>
</dbReference>
<dbReference type="Gramene" id="Manes.16G081175.1.v8.1">
    <property type="protein sequence ID" value="Manes.16G081175.1.v8.1.CDS.1"/>
    <property type="gene ID" value="Manes.16G081175.v8.1"/>
</dbReference>
<evidence type="ECO:0000259" key="2">
    <source>
        <dbReference type="PROSITE" id="PS50891"/>
    </source>
</evidence>
<evidence type="ECO:0000313" key="4">
    <source>
        <dbReference type="Proteomes" id="UP000091857"/>
    </source>
</evidence>
<dbReference type="PANTHER" id="PTHR31301:SF186">
    <property type="entry name" value="OS09G0364100 PROTEIN"/>
    <property type="match status" value="1"/>
</dbReference>
<dbReference type="GO" id="GO:0005634">
    <property type="term" value="C:nucleus"/>
    <property type="evidence" value="ECO:0000318"/>
    <property type="project" value="GO_Central"/>
</dbReference>
<protein>
    <recommendedName>
        <fullName evidence="2">LOB domain-containing protein</fullName>
    </recommendedName>
</protein>
<dbReference type="SMR" id="A0A2C9UAT6"/>
<evidence type="ECO:0000313" key="3">
    <source>
        <dbReference type="EMBL" id="OAY26866.1"/>
    </source>
</evidence>
<dbReference type="GO" id="GO:0006355">
    <property type="term" value="P:regulation of DNA-templated transcription"/>
    <property type="evidence" value="ECO:0000318"/>
    <property type="project" value="GO_Central"/>
</dbReference>
<proteinExistence type="inferred from homology"/>
<accession>A0A2C9UAT6</accession>
<dbReference type="InterPro" id="IPR004883">
    <property type="entry name" value="LOB"/>
</dbReference>
<evidence type="ECO:0000256" key="1">
    <source>
        <dbReference type="ARBA" id="ARBA00005474"/>
    </source>
</evidence>
<dbReference type="GO" id="GO:0001216">
    <property type="term" value="F:DNA-binding transcription activator activity"/>
    <property type="evidence" value="ECO:0000318"/>
    <property type="project" value="GO_Central"/>
</dbReference>
<sequence>MITASTGSQACAACKYLRKKCAADCPLAPYFPSNHSSDFLNAHKLFGVSKILKTLNKLRTSEEKKNAIKSMIYQANARARDPVGGCSRIISQLKNQIEFYQLQLSLVRQQIEFHQRLPLNDDLQVSPIDIYDATTLESSGYPTPSIVQKRSYQIDDAVANIDMEKLSLSGLSGHGSQPSSSGNEAVAVDASQDVKPFLGEFHERDNTVGLLKN</sequence>
<feature type="domain" description="LOB" evidence="2">
    <location>
        <begin position="9"/>
        <end position="111"/>
    </location>
</feature>
<dbReference type="PANTHER" id="PTHR31301">
    <property type="entry name" value="LOB DOMAIN-CONTAINING PROTEIN 4-RELATED"/>
    <property type="match status" value="1"/>
</dbReference>
<dbReference type="AlphaFoldDB" id="A0A2C9UAT6"/>
<gene>
    <name evidence="3" type="ORF">MANES_16G081175v8</name>
</gene>
<organism evidence="3 4">
    <name type="scientific">Manihot esculenta</name>
    <name type="common">Cassava</name>
    <name type="synonym">Jatropha manihot</name>
    <dbReference type="NCBI Taxonomy" id="3983"/>
    <lineage>
        <taxon>Eukaryota</taxon>
        <taxon>Viridiplantae</taxon>
        <taxon>Streptophyta</taxon>
        <taxon>Embryophyta</taxon>
        <taxon>Tracheophyta</taxon>
        <taxon>Spermatophyta</taxon>
        <taxon>Magnoliopsida</taxon>
        <taxon>eudicotyledons</taxon>
        <taxon>Gunneridae</taxon>
        <taxon>Pentapetalae</taxon>
        <taxon>rosids</taxon>
        <taxon>fabids</taxon>
        <taxon>Malpighiales</taxon>
        <taxon>Euphorbiaceae</taxon>
        <taxon>Crotonoideae</taxon>
        <taxon>Manihoteae</taxon>
        <taxon>Manihot</taxon>
    </lineage>
</organism>